<dbReference type="EC" id="3.1.13.1" evidence="8"/>
<dbReference type="InterPro" id="IPR050180">
    <property type="entry name" value="RNR_Ribonuclease"/>
</dbReference>
<accession>F8L4U6</accession>
<comment type="catalytic activity">
    <reaction evidence="1 8">
        <text>Exonucleolytic cleavage in the 3'- to 5'-direction to yield nucleoside 5'-phosphates.</text>
        <dbReference type="EC" id="3.1.13.1"/>
    </reaction>
</comment>
<dbReference type="NCBIfam" id="TIGR00358">
    <property type="entry name" value="3_prime_RNase"/>
    <property type="match status" value="1"/>
</dbReference>
<keyword evidence="12" id="KW-1185">Reference proteome</keyword>
<evidence type="ECO:0000259" key="10">
    <source>
        <dbReference type="PROSITE" id="PS50126"/>
    </source>
</evidence>
<dbReference type="Proteomes" id="UP000000496">
    <property type="component" value="Chromosome gsn.131"/>
</dbReference>
<dbReference type="InterPro" id="IPR004476">
    <property type="entry name" value="RNase_II/RNase_R"/>
</dbReference>
<dbReference type="InterPro" id="IPR013223">
    <property type="entry name" value="RNase_B_OB_dom"/>
</dbReference>
<dbReference type="HOGENOM" id="CLU_002333_7_3_0"/>
<dbReference type="SMART" id="SM00357">
    <property type="entry name" value="CSP"/>
    <property type="match status" value="1"/>
</dbReference>
<dbReference type="OrthoDB" id="9764149at2"/>
<dbReference type="eggNOG" id="COG0557">
    <property type="taxonomic scope" value="Bacteria"/>
</dbReference>
<evidence type="ECO:0000256" key="4">
    <source>
        <dbReference type="ARBA" id="ARBA00022722"/>
    </source>
</evidence>
<dbReference type="Pfam" id="PF00773">
    <property type="entry name" value="RNB"/>
    <property type="match status" value="1"/>
</dbReference>
<evidence type="ECO:0000256" key="2">
    <source>
        <dbReference type="ARBA" id="ARBA00004496"/>
    </source>
</evidence>
<organism evidence="11 12">
    <name type="scientific">Simkania negevensis (strain ATCC VR-1471 / DSM 27360 / Z)</name>
    <dbReference type="NCBI Taxonomy" id="331113"/>
    <lineage>
        <taxon>Bacteria</taxon>
        <taxon>Pseudomonadati</taxon>
        <taxon>Chlamydiota</taxon>
        <taxon>Chlamydiia</taxon>
        <taxon>Parachlamydiales</taxon>
        <taxon>Simkaniaceae</taxon>
        <taxon>Simkania</taxon>
    </lineage>
</organism>
<evidence type="ECO:0000256" key="6">
    <source>
        <dbReference type="ARBA" id="ARBA00022839"/>
    </source>
</evidence>
<dbReference type="InterPro" id="IPR011129">
    <property type="entry name" value="CSD"/>
</dbReference>
<gene>
    <name evidence="8 11" type="primary">rnr</name>
    <name evidence="11" type="ordered locus">SNE_A09180</name>
</gene>
<dbReference type="RefSeq" id="WP_013943262.1">
    <property type="nucleotide sequence ID" value="NC_015713.1"/>
</dbReference>
<evidence type="ECO:0000256" key="8">
    <source>
        <dbReference type="HAMAP-Rule" id="MF_01895"/>
    </source>
</evidence>
<keyword evidence="7 8" id="KW-0694">RNA-binding</keyword>
<name>F8L4U6_SIMNZ</name>
<comment type="similarity">
    <text evidence="8">Belongs to the RNR ribonuclease family. RNase R subfamily.</text>
</comment>
<evidence type="ECO:0000256" key="1">
    <source>
        <dbReference type="ARBA" id="ARBA00001849"/>
    </source>
</evidence>
<feature type="region of interest" description="Disordered" evidence="9">
    <location>
        <begin position="646"/>
        <end position="673"/>
    </location>
</feature>
<dbReference type="STRING" id="331113.SNE_A09180"/>
<keyword evidence="5 8" id="KW-0378">Hydrolase</keyword>
<proteinExistence type="inferred from homology"/>
<sequence>MTKPKPRTTASPHHQVIQGTIHIHSKGFGFVTPSDPSLFPEDVFIPKHLKKNAVDGDFVEIAINSDKKSEKGPEGYVLSITKRAKEQLVGIVWIINPKGNYVLYVQSLGDAKSAFVRKKNGISYEIGDRLLLNVLDWGDENAPVLCEVMEKIGTIYDTESDIPAAVKDFGIRAEFPPHLVKIAKKLPKKVPKEDLSGRLDLRDLETFTIDPTTAKDFDDALSLSKDEKGYHLAVHIADVSHYVKEGSPFDDEAKLRSNSTYFPGECVPMLPEALSNHLCSLKEKELRLTISVLVDFDLEGNQLRSKIEKAYIYSQKRFTYEEAKEVLDGKIKSPYLPTLQLMEELCLLLKKKRSERGSVDLALPEVVIQVDKKGEPYGYQVVEYDITHQLVEEFMLKANEIVAEYFVKRSESAVFRIHEVPSQENLEEFYALARSLGFPLNAKPSQEDVQKLFTLAKQSPHIHRLSVAFIRSMKLAIYSHQNVGHYGLALENYCHFTSPIRRYSDLVIHRLLFDKTPPPNLEEIARTCSEKERTSFKAEVSVVLMKKLRLLSAYQKEDPSRIYKGVLSKIKPFGFFFEVEPLQFEGFIHISDLRDDFYEFNQKIQTLIGQNTGKSFKMGDPLEIVLSEIDLITLECKWILLQDVSKKPKSKKKKSFYKHTFKKKTSRKSRKKS</sequence>
<keyword evidence="6 8" id="KW-0269">Exonuclease</keyword>
<feature type="domain" description="S1 motif" evidence="10">
    <location>
        <begin position="560"/>
        <end position="630"/>
    </location>
</feature>
<dbReference type="GO" id="GO:0008859">
    <property type="term" value="F:exoribonuclease II activity"/>
    <property type="evidence" value="ECO:0007669"/>
    <property type="project" value="UniProtKB-UniRule"/>
</dbReference>
<dbReference type="SMART" id="SM00955">
    <property type="entry name" value="RNB"/>
    <property type="match status" value="1"/>
</dbReference>
<dbReference type="GO" id="GO:0003723">
    <property type="term" value="F:RNA binding"/>
    <property type="evidence" value="ECO:0007669"/>
    <property type="project" value="UniProtKB-UniRule"/>
</dbReference>
<keyword evidence="3 8" id="KW-0963">Cytoplasm</keyword>
<dbReference type="AlphaFoldDB" id="F8L4U6"/>
<dbReference type="SUPFAM" id="SSF50249">
    <property type="entry name" value="Nucleic acid-binding proteins"/>
    <property type="match status" value="4"/>
</dbReference>
<dbReference type="CDD" id="cd04471">
    <property type="entry name" value="S1_RNase_R"/>
    <property type="match status" value="1"/>
</dbReference>
<dbReference type="InterPro" id="IPR001900">
    <property type="entry name" value="RNase_II/R"/>
</dbReference>
<dbReference type="Pfam" id="PF00575">
    <property type="entry name" value="S1"/>
    <property type="match status" value="1"/>
</dbReference>
<dbReference type="PANTHER" id="PTHR23355">
    <property type="entry name" value="RIBONUCLEASE"/>
    <property type="match status" value="1"/>
</dbReference>
<dbReference type="PROSITE" id="PS50126">
    <property type="entry name" value="S1"/>
    <property type="match status" value="1"/>
</dbReference>
<dbReference type="Pfam" id="PF08206">
    <property type="entry name" value="OB_RNB"/>
    <property type="match status" value="1"/>
</dbReference>
<evidence type="ECO:0000256" key="9">
    <source>
        <dbReference type="SAM" id="MobiDB-lite"/>
    </source>
</evidence>
<dbReference type="GO" id="GO:0006402">
    <property type="term" value="P:mRNA catabolic process"/>
    <property type="evidence" value="ECO:0007669"/>
    <property type="project" value="TreeGrafter"/>
</dbReference>
<dbReference type="KEGG" id="sng:SNE_A09180"/>
<dbReference type="PANTHER" id="PTHR23355:SF9">
    <property type="entry name" value="DIS3-LIKE EXONUCLEASE 2"/>
    <property type="match status" value="1"/>
</dbReference>
<comment type="subcellular location">
    <subcellularLocation>
        <location evidence="2 8">Cytoplasm</location>
    </subcellularLocation>
</comment>
<feature type="compositionally biased region" description="Basic residues" evidence="9">
    <location>
        <begin position="647"/>
        <end position="673"/>
    </location>
</feature>
<protein>
    <recommendedName>
        <fullName evidence="8">Ribonuclease R</fullName>
        <shortName evidence="8">RNase R</shortName>
        <ecNumber evidence="8">3.1.13.1</ecNumber>
    </recommendedName>
</protein>
<keyword evidence="4 8" id="KW-0540">Nuclease</keyword>
<dbReference type="EMBL" id="FR872582">
    <property type="protein sequence ID" value="CCB88795.1"/>
    <property type="molecule type" value="Genomic_DNA"/>
</dbReference>
<dbReference type="SMART" id="SM00316">
    <property type="entry name" value="S1"/>
    <property type="match status" value="1"/>
</dbReference>
<dbReference type="InterPro" id="IPR003029">
    <property type="entry name" value="S1_domain"/>
</dbReference>
<evidence type="ECO:0000256" key="3">
    <source>
        <dbReference type="ARBA" id="ARBA00022490"/>
    </source>
</evidence>
<dbReference type="GO" id="GO:0005829">
    <property type="term" value="C:cytosol"/>
    <property type="evidence" value="ECO:0007669"/>
    <property type="project" value="UniProtKB-ARBA"/>
</dbReference>
<reference evidence="11 12" key="1">
    <citation type="journal article" date="2011" name="Mol. Biol. Evol.">
        <title>Unity in variety--the pan-genome of the Chlamydiae.</title>
        <authorList>
            <person name="Collingro A."/>
            <person name="Tischler P."/>
            <person name="Weinmaier T."/>
            <person name="Penz T."/>
            <person name="Heinz E."/>
            <person name="Brunham R.C."/>
            <person name="Read T.D."/>
            <person name="Bavoil P.M."/>
            <person name="Sachse K."/>
            <person name="Kahane S."/>
            <person name="Friedman M.G."/>
            <person name="Rattei T."/>
            <person name="Myers G.S."/>
            <person name="Horn M."/>
        </authorList>
    </citation>
    <scope>NUCLEOTIDE SEQUENCE [LARGE SCALE GENOMIC DNA]</scope>
    <source>
        <strain evidence="12">ATCC VR-1471 / Z</strain>
    </source>
</reference>
<evidence type="ECO:0000256" key="5">
    <source>
        <dbReference type="ARBA" id="ARBA00022801"/>
    </source>
</evidence>
<dbReference type="InterPro" id="IPR012340">
    <property type="entry name" value="NA-bd_OB-fold"/>
</dbReference>
<evidence type="ECO:0000256" key="7">
    <source>
        <dbReference type="ARBA" id="ARBA00022884"/>
    </source>
</evidence>
<evidence type="ECO:0000313" key="11">
    <source>
        <dbReference type="EMBL" id="CCB88795.1"/>
    </source>
</evidence>
<evidence type="ECO:0000313" key="12">
    <source>
        <dbReference type="Proteomes" id="UP000000496"/>
    </source>
</evidence>
<dbReference type="InterPro" id="IPR011805">
    <property type="entry name" value="RNase_R"/>
</dbReference>
<dbReference type="HAMAP" id="MF_01895">
    <property type="entry name" value="RNase_R"/>
    <property type="match status" value="1"/>
</dbReference>
<dbReference type="Gene3D" id="2.40.50.140">
    <property type="entry name" value="Nucleic acid-binding proteins"/>
    <property type="match status" value="2"/>
</dbReference>
<comment type="function">
    <text evidence="8">3'-5' exoribonuclease that releases 5'-nucleoside monophosphates and is involved in maturation of structured RNAs.</text>
</comment>